<dbReference type="EMBL" id="QRDY01000048">
    <property type="protein sequence ID" value="RED51122.1"/>
    <property type="molecule type" value="Genomic_DNA"/>
</dbReference>
<proteinExistence type="predicted"/>
<reference evidence="2 3" key="1">
    <citation type="submission" date="2018-07" db="EMBL/GenBank/DDBJ databases">
        <title>Genomic Encyclopedia of Type Strains, Phase III (KMG-III): the genomes of soil and plant-associated and newly described type strains.</title>
        <authorList>
            <person name="Whitman W."/>
        </authorList>
    </citation>
    <scope>NUCLEOTIDE SEQUENCE [LARGE SCALE GENOMIC DNA]</scope>
    <source>
        <strain evidence="2 3">CECT 8236</strain>
    </source>
</reference>
<evidence type="ECO:0000256" key="1">
    <source>
        <dbReference type="SAM" id="Phobius"/>
    </source>
</evidence>
<gene>
    <name evidence="2" type="ORF">DFP95_1486</name>
</gene>
<feature type="transmembrane region" description="Helical" evidence="1">
    <location>
        <begin position="82"/>
        <end position="102"/>
    </location>
</feature>
<organism evidence="2 3">
    <name type="scientific">Cohnella lupini</name>
    <dbReference type="NCBI Taxonomy" id="1294267"/>
    <lineage>
        <taxon>Bacteria</taxon>
        <taxon>Bacillati</taxon>
        <taxon>Bacillota</taxon>
        <taxon>Bacilli</taxon>
        <taxon>Bacillales</taxon>
        <taxon>Paenibacillaceae</taxon>
        <taxon>Cohnella</taxon>
    </lineage>
</organism>
<sequence length="175" mass="20453">MTISHLNYYRRKPWFFRSINIIRLIIALNCLVEILLIKFVFKTEYGSNLIGQICYNSFVLMFCTFFIFILKERNKETSKKGWRIFNSWFFSIIFTGLFLNGADMLIKNIIDSYNDPTIKELVILDTRYSAKGTSKVITDNGTYKLIGNINTLETGNHYSFAVFKYSNLAVKIKSK</sequence>
<feature type="transmembrane region" description="Helical" evidence="1">
    <location>
        <begin position="53"/>
        <end position="70"/>
    </location>
</feature>
<evidence type="ECO:0000313" key="2">
    <source>
        <dbReference type="EMBL" id="RED51122.1"/>
    </source>
</evidence>
<dbReference type="Proteomes" id="UP000256869">
    <property type="component" value="Unassembled WGS sequence"/>
</dbReference>
<name>A0A3D9HNR5_9BACL</name>
<comment type="caution">
    <text evidence="2">The sequence shown here is derived from an EMBL/GenBank/DDBJ whole genome shotgun (WGS) entry which is preliminary data.</text>
</comment>
<evidence type="ECO:0000313" key="3">
    <source>
        <dbReference type="Proteomes" id="UP000256869"/>
    </source>
</evidence>
<protein>
    <submittedName>
        <fullName evidence="2">Uncharacterized protein</fullName>
    </submittedName>
</protein>
<dbReference type="AlphaFoldDB" id="A0A3D9HNR5"/>
<accession>A0A3D9HNR5</accession>
<feature type="transmembrane region" description="Helical" evidence="1">
    <location>
        <begin position="21"/>
        <end position="41"/>
    </location>
</feature>
<keyword evidence="1" id="KW-1133">Transmembrane helix</keyword>
<keyword evidence="1" id="KW-0472">Membrane</keyword>
<keyword evidence="1" id="KW-0812">Transmembrane</keyword>
<keyword evidence="3" id="KW-1185">Reference proteome</keyword>